<comment type="similarity">
    <text evidence="1">Belongs to the isochorismatase family.</text>
</comment>
<reference evidence="10 11" key="1">
    <citation type="journal article" date="2016" name="Nat. Commun.">
        <title>Thousands of microbial genomes shed light on interconnected biogeochemical processes in an aquifer system.</title>
        <authorList>
            <person name="Anantharaman K."/>
            <person name="Brown C.T."/>
            <person name="Hug L.A."/>
            <person name="Sharon I."/>
            <person name="Castelle C.J."/>
            <person name="Probst A.J."/>
            <person name="Thomas B.C."/>
            <person name="Singh A."/>
            <person name="Wilkins M.J."/>
            <person name="Karaoz U."/>
            <person name="Brodie E.L."/>
            <person name="Williams K.H."/>
            <person name="Hubbard S.S."/>
            <person name="Banfield J.F."/>
        </authorList>
    </citation>
    <scope>NUCLEOTIDE SEQUENCE [LARGE SCALE GENOMIC DNA]</scope>
</reference>
<evidence type="ECO:0000313" key="10">
    <source>
        <dbReference type="EMBL" id="OGW96374.1"/>
    </source>
</evidence>
<evidence type="ECO:0000256" key="3">
    <source>
        <dbReference type="ARBA" id="ARBA00022723"/>
    </source>
</evidence>
<dbReference type="Pfam" id="PF00857">
    <property type="entry name" value="Isochorismatase"/>
    <property type="match status" value="1"/>
</dbReference>
<protein>
    <recommendedName>
        <fullName evidence="8">Nicotinamidase</fullName>
        <ecNumber evidence="6">3.5.1.19</ecNumber>
    </recommendedName>
    <alternativeName>
        <fullName evidence="7">Nicotinamide deamidase</fullName>
    </alternativeName>
</protein>
<evidence type="ECO:0000256" key="5">
    <source>
        <dbReference type="ARBA" id="ARBA00037900"/>
    </source>
</evidence>
<dbReference type="GO" id="GO:0046872">
    <property type="term" value="F:metal ion binding"/>
    <property type="evidence" value="ECO:0007669"/>
    <property type="project" value="UniProtKB-KW"/>
</dbReference>
<gene>
    <name evidence="10" type="ORF">A3G33_03460</name>
</gene>
<evidence type="ECO:0000256" key="4">
    <source>
        <dbReference type="ARBA" id="ARBA00022801"/>
    </source>
</evidence>
<sequence>MKALIIVDLQKDFVQGGSLAVPDGVSIIRVINQLQTCFDIVVATKDWHPKNHISFASTHGKKTGEVIETDGIKHILWPDHCVQNTKGAEFVDHLNPERIERVFYKGADPKIDSYSGFFDDGRKSATGLDDYLKNQNVREVYIVGLATDYCVKYTAIDAAGLGYQTCVIQDAVKGVKLRPDDVENAFESMKKSGVVVMHRSDLKTLGKC</sequence>
<feature type="domain" description="Isochorismatase-like" evidence="9">
    <location>
        <begin position="3"/>
        <end position="198"/>
    </location>
</feature>
<evidence type="ECO:0000256" key="1">
    <source>
        <dbReference type="ARBA" id="ARBA00006336"/>
    </source>
</evidence>
<dbReference type="GO" id="GO:0019363">
    <property type="term" value="P:pyridine nucleotide biosynthetic process"/>
    <property type="evidence" value="ECO:0007669"/>
    <property type="project" value="UniProtKB-KW"/>
</dbReference>
<proteinExistence type="inferred from homology"/>
<evidence type="ECO:0000256" key="6">
    <source>
        <dbReference type="ARBA" id="ARBA00039017"/>
    </source>
</evidence>
<keyword evidence="4" id="KW-0378">Hydrolase</keyword>
<name>A0A1G1KTT0_9BACT</name>
<keyword evidence="2" id="KW-0662">Pyridine nucleotide biosynthesis</keyword>
<dbReference type="NCBIfam" id="NF008623">
    <property type="entry name" value="PRK11609.1"/>
    <property type="match status" value="1"/>
</dbReference>
<dbReference type="InterPro" id="IPR000868">
    <property type="entry name" value="Isochorismatase-like_dom"/>
</dbReference>
<dbReference type="FunFam" id="3.40.50.850:FF:000006">
    <property type="entry name" value="Bifunctional pyrazinamidase/nicotinamidase"/>
    <property type="match status" value="1"/>
</dbReference>
<dbReference type="CDD" id="cd01011">
    <property type="entry name" value="nicotinamidase"/>
    <property type="match status" value="1"/>
</dbReference>
<evidence type="ECO:0000313" key="11">
    <source>
        <dbReference type="Proteomes" id="UP000178187"/>
    </source>
</evidence>
<comment type="pathway">
    <text evidence="5">Cofactor biosynthesis; nicotinate biosynthesis; nicotinate from nicotinamide: step 1/1.</text>
</comment>
<dbReference type="GO" id="GO:0008936">
    <property type="term" value="F:nicotinamidase activity"/>
    <property type="evidence" value="ECO:0007669"/>
    <property type="project" value="UniProtKB-EC"/>
</dbReference>
<evidence type="ECO:0000259" key="9">
    <source>
        <dbReference type="Pfam" id="PF00857"/>
    </source>
</evidence>
<evidence type="ECO:0000256" key="2">
    <source>
        <dbReference type="ARBA" id="ARBA00022642"/>
    </source>
</evidence>
<dbReference type="InterPro" id="IPR052347">
    <property type="entry name" value="Isochorismatase_Nicotinamidase"/>
</dbReference>
<comment type="caution">
    <text evidence="10">The sequence shown here is derived from an EMBL/GenBank/DDBJ whole genome shotgun (WGS) entry which is preliminary data.</text>
</comment>
<dbReference type="InterPro" id="IPR036380">
    <property type="entry name" value="Isochorismatase-like_sf"/>
</dbReference>
<dbReference type="AlphaFoldDB" id="A0A1G1KTT0"/>
<dbReference type="Proteomes" id="UP000178187">
    <property type="component" value="Unassembled WGS sequence"/>
</dbReference>
<accession>A0A1G1KTT0</accession>
<dbReference type="EMBL" id="MHFR01000051">
    <property type="protein sequence ID" value="OGW96374.1"/>
    <property type="molecule type" value="Genomic_DNA"/>
</dbReference>
<dbReference type="PANTHER" id="PTHR11080:SF2">
    <property type="entry name" value="LD05707P"/>
    <property type="match status" value="1"/>
</dbReference>
<dbReference type="SUPFAM" id="SSF52499">
    <property type="entry name" value="Isochorismatase-like hydrolases"/>
    <property type="match status" value="1"/>
</dbReference>
<keyword evidence="3" id="KW-0479">Metal-binding</keyword>
<evidence type="ECO:0000256" key="7">
    <source>
        <dbReference type="ARBA" id="ARBA00043224"/>
    </source>
</evidence>
<dbReference type="EC" id="3.5.1.19" evidence="6"/>
<evidence type="ECO:0000256" key="8">
    <source>
        <dbReference type="ARBA" id="ARBA00072277"/>
    </source>
</evidence>
<dbReference type="Gene3D" id="3.40.50.850">
    <property type="entry name" value="Isochorismatase-like"/>
    <property type="match status" value="1"/>
</dbReference>
<organism evidence="10 11">
    <name type="scientific">Candidatus Danuiimicrobium aquiferis</name>
    <dbReference type="NCBI Taxonomy" id="1801832"/>
    <lineage>
        <taxon>Bacteria</taxon>
        <taxon>Pseudomonadati</taxon>
        <taxon>Candidatus Omnitrophota</taxon>
        <taxon>Candidatus Danuiimicrobium</taxon>
    </lineage>
</organism>
<dbReference type="PANTHER" id="PTHR11080">
    <property type="entry name" value="PYRAZINAMIDASE/NICOTINAMIDASE"/>
    <property type="match status" value="1"/>
</dbReference>